<evidence type="ECO:0000313" key="3">
    <source>
        <dbReference type="Proteomes" id="UP000223828"/>
    </source>
</evidence>
<dbReference type="Pfam" id="PF13279">
    <property type="entry name" value="4HBT_2"/>
    <property type="match status" value="1"/>
</dbReference>
<evidence type="ECO:0000313" key="2">
    <source>
        <dbReference type="EMBL" id="UQW82090.1"/>
    </source>
</evidence>
<dbReference type="Proteomes" id="UP001056588">
    <property type="component" value="Chromosome"/>
</dbReference>
<keyword evidence="4" id="KW-1185">Reference proteome</keyword>
<evidence type="ECO:0000313" key="4">
    <source>
        <dbReference type="Proteomes" id="UP001056588"/>
    </source>
</evidence>
<reference evidence="3" key="2">
    <citation type="submission" date="2017-10" db="EMBL/GenBank/DDBJ databases">
        <title>Staphylococcus edaphicus sp. nov., isolated in Antarctica, harbouring mecC gene and genomic islands essential in adaptation to extreme environment.</title>
        <authorList>
            <person name="Pantucek R."/>
            <person name="Sedlacek I."/>
            <person name="Indrakova A."/>
            <person name="Vrbovska V."/>
            <person name="Maslanova I."/>
            <person name="Kovarovic V."/>
            <person name="Svec P."/>
            <person name="Kralova S."/>
            <person name="Kristofova L."/>
            <person name="Keklakova J."/>
            <person name="Petras P."/>
            <person name="Doskar J."/>
        </authorList>
    </citation>
    <scope>NUCLEOTIDE SEQUENCE [LARGE SCALE GENOMIC DNA]</scope>
    <source>
        <strain evidence="3">CCM 5085</strain>
    </source>
</reference>
<name>A0A2C6WRE0_9STAP</name>
<dbReference type="EMBL" id="CP093217">
    <property type="protein sequence ID" value="UQW82090.1"/>
    <property type="molecule type" value="Genomic_DNA"/>
</dbReference>
<accession>A0A2C6WRE0</accession>
<reference evidence="1" key="3">
    <citation type="submission" date="2017-10" db="EMBL/GenBank/DDBJ databases">
        <authorList>
            <person name="Vrbovska V."/>
            <person name="Kovarovic V."/>
            <person name="Indrakova A."/>
        </authorList>
    </citation>
    <scope>NUCLEOTIDE SEQUENCE</scope>
    <source>
        <strain evidence="1">CCM 8730</strain>
    </source>
</reference>
<dbReference type="CDD" id="cd00586">
    <property type="entry name" value="4HBT"/>
    <property type="match status" value="1"/>
</dbReference>
<dbReference type="Gene3D" id="3.10.129.10">
    <property type="entry name" value="Hotdog Thioesterase"/>
    <property type="match status" value="1"/>
</dbReference>
<dbReference type="EMBL" id="MRZN01000004">
    <property type="protein sequence ID" value="PHK50316.1"/>
    <property type="molecule type" value="Genomic_DNA"/>
</dbReference>
<gene>
    <name evidence="1" type="ORF">BTJ66_04385</name>
    <name evidence="2" type="ORF">MNY58_03010</name>
</gene>
<dbReference type="RefSeq" id="WP_099089759.1">
    <property type="nucleotide sequence ID" value="NZ_CP093217.1"/>
</dbReference>
<proteinExistence type="predicted"/>
<dbReference type="SUPFAM" id="SSF54637">
    <property type="entry name" value="Thioesterase/thiol ester dehydrase-isomerase"/>
    <property type="match status" value="1"/>
</dbReference>
<reference evidence="1" key="1">
    <citation type="journal article" date="2017" name="Appl. Environ. Microbiol.">
        <title>Staphylococcus edaphicus sp. nov., isolated in Antarctica, harbours mecC gene and genomic islands with suspected role in adaptation to extreme environment.</title>
        <authorList>
            <person name="Pantucek R."/>
            <person name="Sedlacek I."/>
            <person name="Indrakova A."/>
            <person name="Vrbovska V."/>
            <person name="Maslanova I."/>
            <person name="Kovarovic V."/>
            <person name="Svec P."/>
            <person name="Kralova S."/>
            <person name="Kristofova L."/>
            <person name="Keklakova J."/>
            <person name="Petras P."/>
            <person name="Doskar J."/>
        </authorList>
    </citation>
    <scope>NUCLEOTIDE SEQUENCE</scope>
    <source>
        <strain evidence="1">CCM 8730</strain>
    </source>
</reference>
<reference evidence="2" key="4">
    <citation type="submission" date="2022-03" db="EMBL/GenBank/DDBJ databases">
        <title>Complete Genome Sequence of Staphylococcus edaphicus strain CCM 8731.</title>
        <authorList>
            <person name="Rimmer C.O."/>
            <person name="Thomas J.C."/>
        </authorList>
    </citation>
    <scope>NUCLEOTIDE SEQUENCE</scope>
    <source>
        <strain evidence="2">CCM 8731</strain>
    </source>
</reference>
<dbReference type="InterPro" id="IPR029069">
    <property type="entry name" value="HotDog_dom_sf"/>
</dbReference>
<dbReference type="Proteomes" id="UP000223828">
    <property type="component" value="Unassembled WGS sequence"/>
</dbReference>
<organism evidence="1 3">
    <name type="scientific">Staphylococcus edaphicus</name>
    <dbReference type="NCBI Taxonomy" id="1955013"/>
    <lineage>
        <taxon>Bacteria</taxon>
        <taxon>Bacillati</taxon>
        <taxon>Bacillota</taxon>
        <taxon>Bacilli</taxon>
        <taxon>Bacillales</taxon>
        <taxon>Staphylococcaceae</taxon>
        <taxon>Staphylococcus</taxon>
    </lineage>
</organism>
<dbReference type="OrthoDB" id="6117985at2"/>
<evidence type="ECO:0000313" key="1">
    <source>
        <dbReference type="EMBL" id="PHK50316.1"/>
    </source>
</evidence>
<protein>
    <submittedName>
        <fullName evidence="1">3-hydroxyacyl-CoA dehydrogenase</fullName>
    </submittedName>
    <submittedName>
        <fullName evidence="2">Thioesterase family protein</fullName>
    </submittedName>
</protein>
<dbReference type="AlphaFoldDB" id="A0A2C6WRE0"/>
<sequence length="158" mass="18513">MENPFTVSQQVSEDMIDHNGHMHDAHYNIVFSDAINQFNYQHGLSLDERETLNYTLFTVEEHTAYLFELKRCDNYHITIHLYDYNEKSVHFFSIMTNEQGTIVATNEALMLGINRSTKKTAPFPESYAQQISTYYDNQQLIDWPKQLGHRISISRKGD</sequence>